<comment type="caution">
    <text evidence="1">The sequence shown here is derived from an EMBL/GenBank/DDBJ whole genome shotgun (WGS) entry which is preliminary data.</text>
</comment>
<protein>
    <submittedName>
        <fullName evidence="1">Uncharacterized protein</fullName>
    </submittedName>
</protein>
<organism evidence="1 2">
    <name type="scientific">Bifidobacterium dentium JCVIHMP022</name>
    <dbReference type="NCBI Taxonomy" id="553191"/>
    <lineage>
        <taxon>Bacteria</taxon>
        <taxon>Bacillati</taxon>
        <taxon>Actinomycetota</taxon>
        <taxon>Actinomycetes</taxon>
        <taxon>Bifidobacteriales</taxon>
        <taxon>Bifidobacteriaceae</taxon>
        <taxon>Bifidobacterium</taxon>
    </lineage>
</organism>
<dbReference type="Proteomes" id="UP000003457">
    <property type="component" value="Unassembled WGS sequence"/>
</dbReference>
<name>A0AB72Z1Z0_9BIFI</name>
<evidence type="ECO:0000313" key="1">
    <source>
        <dbReference type="EMBL" id="EFO77966.1"/>
    </source>
</evidence>
<sequence length="51" mass="5779">MQRLGNNPPCGLHWVGEEADAGLQQAGEEPPRTALGWRMKRRVLVTQTRYC</sequence>
<proteinExistence type="predicted"/>
<reference evidence="1 2" key="1">
    <citation type="submission" date="2010-10" db="EMBL/GenBank/DDBJ databases">
        <authorList>
            <person name="Durkin A.S."/>
            <person name="Madupu R."/>
            <person name="Torralba M."/>
            <person name="Gillis M."/>
            <person name="Methe B."/>
            <person name="Sutton G."/>
            <person name="Nelson K.E."/>
        </authorList>
    </citation>
    <scope>NUCLEOTIDE SEQUENCE [LARGE SCALE GENOMIC DNA]</scope>
    <source>
        <strain evidence="1 2">JCVIHMP022</strain>
    </source>
</reference>
<gene>
    <name evidence="1" type="ORF">HMPREF9003_1923</name>
</gene>
<accession>A0AB72Z1Z0</accession>
<evidence type="ECO:0000313" key="2">
    <source>
        <dbReference type="Proteomes" id="UP000003457"/>
    </source>
</evidence>
<dbReference type="AlphaFoldDB" id="A0AB72Z1Z0"/>
<dbReference type="EMBL" id="AEHJ01000016">
    <property type="protein sequence ID" value="EFO77966.1"/>
    <property type="molecule type" value="Genomic_DNA"/>
</dbReference>